<dbReference type="EMBL" id="LAZR01041690">
    <property type="protein sequence ID" value="KKL11355.1"/>
    <property type="molecule type" value="Genomic_DNA"/>
</dbReference>
<protein>
    <submittedName>
        <fullName evidence="1">Uncharacterized protein</fullName>
    </submittedName>
</protein>
<proteinExistence type="predicted"/>
<evidence type="ECO:0000313" key="1">
    <source>
        <dbReference type="EMBL" id="KKL11355.1"/>
    </source>
</evidence>
<gene>
    <name evidence="1" type="ORF">LCGC14_2546670</name>
</gene>
<accession>A0A0F9APM3</accession>
<feature type="non-terminal residue" evidence="1">
    <location>
        <position position="1"/>
    </location>
</feature>
<dbReference type="AlphaFoldDB" id="A0A0F9APM3"/>
<sequence length="22" mass="2419">LIVLQSQPVQAAIERLLAEKAQ</sequence>
<name>A0A0F9APM3_9ZZZZ</name>
<comment type="caution">
    <text evidence="1">The sequence shown here is derived from an EMBL/GenBank/DDBJ whole genome shotgun (WGS) entry which is preliminary data.</text>
</comment>
<reference evidence="1" key="1">
    <citation type="journal article" date="2015" name="Nature">
        <title>Complex archaea that bridge the gap between prokaryotes and eukaryotes.</title>
        <authorList>
            <person name="Spang A."/>
            <person name="Saw J.H."/>
            <person name="Jorgensen S.L."/>
            <person name="Zaremba-Niedzwiedzka K."/>
            <person name="Martijn J."/>
            <person name="Lind A.E."/>
            <person name="van Eijk R."/>
            <person name="Schleper C."/>
            <person name="Guy L."/>
            <person name="Ettema T.J."/>
        </authorList>
    </citation>
    <scope>NUCLEOTIDE SEQUENCE</scope>
</reference>
<organism evidence="1">
    <name type="scientific">marine sediment metagenome</name>
    <dbReference type="NCBI Taxonomy" id="412755"/>
    <lineage>
        <taxon>unclassified sequences</taxon>
        <taxon>metagenomes</taxon>
        <taxon>ecological metagenomes</taxon>
    </lineage>
</organism>